<keyword evidence="2" id="KW-0812">Transmembrane</keyword>
<feature type="transmembrane region" description="Helical" evidence="2">
    <location>
        <begin position="109"/>
        <end position="126"/>
    </location>
</feature>
<keyword evidence="2" id="KW-1133">Transmembrane helix</keyword>
<organism evidence="4 5">
    <name type="scientific">Habropoda laboriosa</name>
    <dbReference type="NCBI Taxonomy" id="597456"/>
    <lineage>
        <taxon>Eukaryota</taxon>
        <taxon>Metazoa</taxon>
        <taxon>Ecdysozoa</taxon>
        <taxon>Arthropoda</taxon>
        <taxon>Hexapoda</taxon>
        <taxon>Insecta</taxon>
        <taxon>Pterygota</taxon>
        <taxon>Neoptera</taxon>
        <taxon>Endopterygota</taxon>
        <taxon>Hymenoptera</taxon>
        <taxon>Apocrita</taxon>
        <taxon>Aculeata</taxon>
        <taxon>Apoidea</taxon>
        <taxon>Anthophila</taxon>
        <taxon>Apidae</taxon>
        <taxon>Habropoda</taxon>
    </lineage>
</organism>
<evidence type="ECO:0000256" key="1">
    <source>
        <dbReference type="SAM" id="MobiDB-lite"/>
    </source>
</evidence>
<dbReference type="InterPro" id="IPR012464">
    <property type="entry name" value="DUF1676"/>
</dbReference>
<keyword evidence="3" id="KW-0732">Signal</keyword>
<dbReference type="EMBL" id="KQ414581">
    <property type="protein sequence ID" value="KOC70941.1"/>
    <property type="molecule type" value="Genomic_DNA"/>
</dbReference>
<feature type="region of interest" description="Disordered" evidence="1">
    <location>
        <begin position="175"/>
        <end position="203"/>
    </location>
</feature>
<proteinExistence type="predicted"/>
<evidence type="ECO:0000256" key="3">
    <source>
        <dbReference type="SAM" id="SignalP"/>
    </source>
</evidence>
<keyword evidence="5" id="KW-1185">Reference proteome</keyword>
<dbReference type="Proteomes" id="UP000053825">
    <property type="component" value="Unassembled WGS sequence"/>
</dbReference>
<evidence type="ECO:0000256" key="2">
    <source>
        <dbReference type="SAM" id="Phobius"/>
    </source>
</evidence>
<feature type="chain" id="PRO_5005575500" evidence="3">
    <location>
        <begin position="33"/>
        <end position="203"/>
    </location>
</feature>
<dbReference type="AlphaFoldDB" id="A0A0L7RJN6"/>
<evidence type="ECO:0000313" key="4">
    <source>
        <dbReference type="EMBL" id="KOC70941.1"/>
    </source>
</evidence>
<dbReference type="OrthoDB" id="8189012at2759"/>
<feature type="compositionally biased region" description="Basic and acidic residues" evidence="1">
    <location>
        <begin position="184"/>
        <end position="195"/>
    </location>
</feature>
<feature type="transmembrane region" description="Helical" evidence="2">
    <location>
        <begin position="132"/>
        <end position="152"/>
    </location>
</feature>
<protein>
    <submittedName>
        <fullName evidence="4">Uncharacterized protein</fullName>
    </submittedName>
</protein>
<accession>A0A0L7RJN6</accession>
<feature type="signal peptide" evidence="3">
    <location>
        <begin position="1"/>
        <end position="32"/>
    </location>
</feature>
<keyword evidence="2" id="KW-0472">Membrane</keyword>
<name>A0A0L7RJN6_9HYME</name>
<dbReference type="Pfam" id="PF07898">
    <property type="entry name" value="DUF1676"/>
    <property type="match status" value="1"/>
</dbReference>
<evidence type="ECO:0000313" key="5">
    <source>
        <dbReference type="Proteomes" id="UP000053825"/>
    </source>
</evidence>
<dbReference type="GO" id="GO:0016020">
    <property type="term" value="C:membrane"/>
    <property type="evidence" value="ECO:0007669"/>
    <property type="project" value="TreeGrafter"/>
</dbReference>
<dbReference type="STRING" id="597456.A0A0L7RJN6"/>
<gene>
    <name evidence="4" type="ORF">WH47_04927</name>
</gene>
<reference evidence="4 5" key="1">
    <citation type="submission" date="2015-07" db="EMBL/GenBank/DDBJ databases">
        <title>The genome of Habropoda laboriosa.</title>
        <authorList>
            <person name="Pan H."/>
            <person name="Kapheim K."/>
        </authorList>
    </citation>
    <scope>NUCLEOTIDE SEQUENCE [LARGE SCALE GENOMIC DNA]</scope>
    <source>
        <strain evidence="4">0110345459</strain>
    </source>
</reference>
<sequence length="203" mass="22149">MTTRSIGQSAMNMLPRTILALILHGLAATCSATVLREPSYGDASITIDCSLGGSYGDCAARKMKEVRNGTDQSVARVARMSGDEELDDGSVGEMDETARRKKGKGYGQMLLYFLGASKLTMLYVVMNAVTAIAGKALVVAKVALAIATALALKKATEQKENVSYEIIKHPHYSQENTHTSSVDFDPHGGYENDYRYRKRRTHH</sequence>
<dbReference type="PANTHER" id="PTHR21879">
    <property type="entry name" value="FI03362P-RELATED-RELATED"/>
    <property type="match status" value="1"/>
</dbReference>